<dbReference type="Proteomes" id="UP000214939">
    <property type="component" value="Unassembled WGS sequence"/>
</dbReference>
<reference evidence="34 35" key="1">
    <citation type="submission" date="2015-03" db="EMBL/GenBank/DDBJ databases">
        <authorList>
            <consortium name="Pathogen Informatics"/>
            <person name="Murphy D."/>
        </authorList>
    </citation>
    <scope>NUCLEOTIDE SEQUENCE [LARGE SCALE GENOMIC DNA]</scope>
    <source>
        <strain evidence="20 38">0310</strain>
        <strain evidence="21 36">SMRU1414</strain>
        <strain evidence="17">SMRU158</strain>
        <strain evidence="19 37">SMRU1873</strain>
        <strain evidence="18 35">SMRU975</strain>
        <strain evidence="34">type strain: N</strain>
    </source>
</reference>
<keyword evidence="4 13" id="KW-0479">Metal-binding</keyword>
<evidence type="ECO:0000256" key="9">
    <source>
        <dbReference type="ARBA" id="ARBA00051206"/>
    </source>
</evidence>
<dbReference type="EMBL" id="CKRE01000006">
    <property type="protein sequence ID" value="CIY72716.1"/>
    <property type="molecule type" value="Genomic_DNA"/>
</dbReference>
<dbReference type="GO" id="GO:0005524">
    <property type="term" value="F:ATP binding"/>
    <property type="evidence" value="ECO:0007669"/>
    <property type="project" value="UniProtKB-UniRule"/>
</dbReference>
<feature type="binding site" description="in other chain" evidence="13">
    <location>
        <position position="140"/>
    </location>
    <ligand>
        <name>deamido-NAD(+)</name>
        <dbReference type="ChEBI" id="CHEBI:58437"/>
        <note>ligand shared between two neighboring subunits</note>
    </ligand>
</feature>
<evidence type="ECO:0000256" key="14">
    <source>
        <dbReference type="RuleBase" id="RU003811"/>
    </source>
</evidence>
<evidence type="ECO:0000313" key="22">
    <source>
        <dbReference type="EMBL" id="MDS8038568.1"/>
    </source>
</evidence>
<feature type="binding site" evidence="13">
    <location>
        <position position="211"/>
    </location>
    <ligand>
        <name>ATP</name>
        <dbReference type="ChEBI" id="CHEBI:30616"/>
    </ligand>
</feature>
<dbReference type="EMBL" id="JAVPGZ010000192">
    <property type="protein sequence ID" value="MDS8038568.1"/>
    <property type="molecule type" value="Genomic_DNA"/>
</dbReference>
<evidence type="ECO:0000313" key="21">
    <source>
        <dbReference type="EMBL" id="COA01291.1"/>
    </source>
</evidence>
<dbReference type="GO" id="GO:0008795">
    <property type="term" value="F:NAD+ synthase activity"/>
    <property type="evidence" value="ECO:0007669"/>
    <property type="project" value="UniProtKB-UniRule"/>
</dbReference>
<dbReference type="FunFam" id="3.40.50.620:FF:000015">
    <property type="entry name" value="NH(3)-dependent NAD(+) synthetase"/>
    <property type="match status" value="1"/>
</dbReference>
<dbReference type="EMBL" id="WNHU01000003">
    <property type="protein sequence ID" value="MTV42328.1"/>
    <property type="molecule type" value="Genomic_DNA"/>
</dbReference>
<evidence type="ECO:0000313" key="25">
    <source>
        <dbReference type="EMBL" id="MTV87142.1"/>
    </source>
</evidence>
<dbReference type="SUPFAM" id="SSF52402">
    <property type="entry name" value="Adenine nucleotide alpha hydrolases-like"/>
    <property type="match status" value="1"/>
</dbReference>
<dbReference type="NCBIfam" id="NF001979">
    <property type="entry name" value="PRK00768.1"/>
    <property type="match status" value="1"/>
</dbReference>
<dbReference type="EMBL" id="LR216058">
    <property type="protein sequence ID" value="VFI32473.1"/>
    <property type="molecule type" value="Genomic_DNA"/>
</dbReference>
<dbReference type="AlphaFoldDB" id="A0A064BZH5"/>
<dbReference type="EMBL" id="CAANCB010000002">
    <property type="protein sequence ID" value="VKB52906.1"/>
    <property type="molecule type" value="Genomic_DNA"/>
</dbReference>
<evidence type="ECO:0000313" key="28">
    <source>
        <dbReference type="EMBL" id="TVW83298.1"/>
    </source>
</evidence>
<evidence type="ECO:0000313" key="47">
    <source>
        <dbReference type="Proteomes" id="UP000474228"/>
    </source>
</evidence>
<dbReference type="InterPro" id="IPR022926">
    <property type="entry name" value="NH(3)-dep_NAD(+)_synth"/>
</dbReference>
<dbReference type="GeneID" id="45653323"/>
<dbReference type="EMBL" id="CAASRX010000027">
    <property type="protein sequence ID" value="VNH06007.1"/>
    <property type="molecule type" value="Genomic_DNA"/>
</dbReference>
<evidence type="ECO:0000313" key="43">
    <source>
        <dbReference type="Proteomes" id="UP000320896"/>
    </source>
</evidence>
<dbReference type="Proteomes" id="UP000315060">
    <property type="component" value="Unassembled WGS sequence"/>
</dbReference>
<dbReference type="Proteomes" id="UP000040910">
    <property type="component" value="Unassembled WGS sequence"/>
</dbReference>
<evidence type="ECO:0000313" key="40">
    <source>
        <dbReference type="Proteomes" id="UP000310818"/>
    </source>
</evidence>
<evidence type="ECO:0000313" key="39">
    <source>
        <dbReference type="Proteomes" id="UP000214939"/>
    </source>
</evidence>
<dbReference type="PANTHER" id="PTHR23090">
    <property type="entry name" value="NH 3 /GLUTAMINE-DEPENDENT NAD + SYNTHETASE"/>
    <property type="match status" value="1"/>
</dbReference>
<feature type="binding site" evidence="13">
    <location>
        <position position="160"/>
    </location>
    <ligand>
        <name>ATP</name>
        <dbReference type="ChEBI" id="CHEBI:30616"/>
    </ligand>
</feature>
<comment type="similarity">
    <text evidence="1 13 14">Belongs to the NAD synthetase family.</text>
</comment>
<evidence type="ECO:0000313" key="27">
    <source>
        <dbReference type="EMBL" id="OYL27758.1"/>
    </source>
</evidence>
<evidence type="ECO:0000313" key="46">
    <source>
        <dbReference type="Proteomes" id="UP000469505"/>
    </source>
</evidence>
<organism evidence="25 46">
    <name type="scientific">Streptococcus pneumoniae</name>
    <dbReference type="NCBI Taxonomy" id="1313"/>
    <lineage>
        <taxon>Bacteria</taxon>
        <taxon>Bacillati</taxon>
        <taxon>Bacillota</taxon>
        <taxon>Bacilli</taxon>
        <taxon>Lactobacillales</taxon>
        <taxon>Streptococcaceae</taxon>
        <taxon>Streptococcus</taxon>
    </lineage>
</organism>
<dbReference type="EMBL" id="NNBW01000099">
    <property type="protein sequence ID" value="OYL27758.1"/>
    <property type="molecule type" value="Genomic_DNA"/>
</dbReference>
<reference evidence="27 39" key="2">
    <citation type="submission" date="2017-07" db="EMBL/GenBank/DDBJ databases">
        <title>Invasive disease caused simultaneously by more than one serotype of Streptococcus pneumoniae, South Africa.</title>
        <authorList>
            <person name="Ndlangisa K."/>
            <person name="Du Plessis M."/>
            <person name="Von Gottberg A."/>
        </authorList>
    </citation>
    <scope>NUCLEOTIDE SEQUENCE [LARGE SCALE GENOMIC DNA]</scope>
    <source>
        <strain evidence="27 39">8227-15B</strain>
    </source>
</reference>
<dbReference type="InterPro" id="IPR003694">
    <property type="entry name" value="NAD_synthase"/>
</dbReference>
<dbReference type="OrthoDB" id="9803818at2"/>
<evidence type="ECO:0000256" key="13">
    <source>
        <dbReference type="HAMAP-Rule" id="MF_00193"/>
    </source>
</evidence>
<dbReference type="Proteomes" id="UP000358702">
    <property type="component" value="Unassembled WGS sequence"/>
</dbReference>
<dbReference type="EMBL" id="WNHX01000024">
    <property type="protein sequence ID" value="MTV87142.1"/>
    <property type="molecule type" value="Genomic_DNA"/>
</dbReference>
<gene>
    <name evidence="13 25" type="primary">nadE</name>
    <name evidence="27" type="ORF">A5N45_07260</name>
    <name evidence="29" type="ORF">AZJ28_06035</name>
    <name evidence="28" type="ORF">AZJ70_09235</name>
    <name evidence="17" type="ORF">ERS019316_00940</name>
    <name evidence="18" type="ORF">ERS020485_00547</name>
    <name evidence="21" type="ORF">ERS020924_00625</name>
    <name evidence="19" type="ORF">ERS021383_01187</name>
    <name evidence="20" type="ORF">ERS096071_00586</name>
    <name evidence="26" type="ORF">GM537_03310</name>
    <name evidence="24" type="ORF">GM539_01210</name>
    <name evidence="25" type="ORF">GM543_06370</name>
    <name evidence="23" type="ORF">GM545_01445</name>
    <name evidence="22" type="ORF">RLG82_06080</name>
    <name evidence="33" type="ORF">SAMEA104154639_00923</name>
    <name evidence="32" type="ORF">SAMEA3353485_01956</name>
    <name evidence="31" type="ORF">SAMEA3353631_00591</name>
    <name evidence="30" type="ORF">SAMEA3431391_01212</name>
</gene>
<evidence type="ECO:0000313" key="36">
    <source>
        <dbReference type="Proteomes" id="UP000042967"/>
    </source>
</evidence>
<evidence type="ECO:0000313" key="17">
    <source>
        <dbReference type="EMBL" id="CIV21823.1"/>
    </source>
</evidence>
<reference evidence="42 43" key="4">
    <citation type="submission" date="2019-07" db="EMBL/GenBank/DDBJ databases">
        <authorList>
            <person name="Mohale T."/>
        </authorList>
    </citation>
    <scope>NUCLEOTIDE SEQUENCE [LARGE SCALE GENOMIC DNA]</scope>
    <source>
        <strain evidence="28 43">NTPn 126</strain>
        <strain evidence="29 42">NTPn 59</strain>
    </source>
</reference>
<dbReference type="Proteomes" id="UP000469505">
    <property type="component" value="Unassembled WGS sequence"/>
</dbReference>
<dbReference type="GO" id="GO:0004359">
    <property type="term" value="F:glutaminase activity"/>
    <property type="evidence" value="ECO:0007669"/>
    <property type="project" value="InterPro"/>
</dbReference>
<dbReference type="EMBL" id="VMYC01000095">
    <property type="protein sequence ID" value="TVX70025.1"/>
    <property type="molecule type" value="Genomic_DNA"/>
</dbReference>
<dbReference type="Proteomes" id="UP000310818">
    <property type="component" value="Unassembled WGS sequence"/>
</dbReference>
<feature type="binding site" evidence="13">
    <location>
        <position position="189"/>
    </location>
    <ligand>
        <name>ATP</name>
        <dbReference type="ChEBI" id="CHEBI:30616"/>
    </ligand>
</feature>
<reference evidence="22" key="6">
    <citation type="submission" date="2023-06" db="EMBL/GenBank/DDBJ databases">
        <title>PCVPA Blantyre Malawi Pneumococcal carriage surveillance isolates.</title>
        <authorList>
            <person name="Obolski U."/>
            <person name="Swarthout T.D."/>
            <person name="Kalizang'Oma A."/>
            <person name="Mwalukomo T.S."/>
            <person name="Cave R."/>
            <person name="Brown C."/>
            <person name="Cornick J."/>
            <person name="Kamng'Ona A."/>
            <person name="Msefula J."/>
            <person name="French N."/>
            <person name="Hyderman R."/>
        </authorList>
    </citation>
    <scope>NUCLEOTIDE SEQUENCE</scope>
    <source>
        <strain evidence="22">BVY8TH</strain>
    </source>
</reference>
<dbReference type="InterPro" id="IPR014729">
    <property type="entry name" value="Rossmann-like_a/b/a_fold"/>
</dbReference>
<proteinExistence type="inferred from homology"/>
<dbReference type="Proteomes" id="UP000042512">
    <property type="component" value="Unassembled WGS sequence"/>
</dbReference>
<feature type="domain" description="NAD/GMP synthase" evidence="16">
    <location>
        <begin position="23"/>
        <end position="265"/>
    </location>
</feature>
<evidence type="ECO:0000313" key="26">
    <source>
        <dbReference type="EMBL" id="MTW23918.1"/>
    </source>
</evidence>
<evidence type="ECO:0000256" key="7">
    <source>
        <dbReference type="ARBA" id="ARBA00022842"/>
    </source>
</evidence>
<dbReference type="OMA" id="FCARLRM"/>
<feature type="binding site" description="in other chain" evidence="13">
    <location>
        <begin position="260"/>
        <end position="261"/>
    </location>
    <ligand>
        <name>deamido-NAD(+)</name>
        <dbReference type="ChEBI" id="CHEBI:58437"/>
        <note>ligand shared between two neighboring subunits</note>
    </ligand>
</feature>
<dbReference type="RefSeq" id="WP_000058033.1">
    <property type="nucleotide sequence ID" value="NZ_AP017971.1"/>
</dbReference>
<feature type="binding site" evidence="13">
    <location>
        <position position="180"/>
    </location>
    <ligand>
        <name>deamido-NAD(+)</name>
        <dbReference type="ChEBI" id="CHEBI:58437"/>
        <note>ligand shared between two neighboring subunits</note>
    </ligand>
</feature>
<feature type="binding site" evidence="13">
    <location>
        <begin position="46"/>
        <end position="53"/>
    </location>
    <ligand>
        <name>ATP</name>
        <dbReference type="ChEBI" id="CHEBI:30616"/>
    </ligand>
</feature>
<name>A0A064BZH5_STREE</name>
<comment type="catalytic activity">
    <reaction evidence="9 13 15">
        <text>deamido-NAD(+) + NH4(+) + ATP = AMP + diphosphate + NAD(+) + H(+)</text>
        <dbReference type="Rhea" id="RHEA:21188"/>
        <dbReference type="ChEBI" id="CHEBI:15378"/>
        <dbReference type="ChEBI" id="CHEBI:28938"/>
        <dbReference type="ChEBI" id="CHEBI:30616"/>
        <dbReference type="ChEBI" id="CHEBI:33019"/>
        <dbReference type="ChEBI" id="CHEBI:57540"/>
        <dbReference type="ChEBI" id="CHEBI:58437"/>
        <dbReference type="ChEBI" id="CHEBI:456215"/>
        <dbReference type="EC" id="6.3.1.5"/>
    </reaction>
</comment>
<dbReference type="InterPro" id="IPR022310">
    <property type="entry name" value="NAD/GMP_synthase"/>
</dbReference>
<dbReference type="Proteomes" id="UP000474228">
    <property type="component" value="Unassembled WGS sequence"/>
</dbReference>
<dbReference type="UniPathway" id="UPA00253">
    <property type="reaction ID" value="UER00333"/>
</dbReference>
<comment type="subunit">
    <text evidence="2 13">Homodimer.</text>
</comment>
<evidence type="ECO:0000256" key="11">
    <source>
        <dbReference type="ARBA" id="ARBA00066987"/>
    </source>
</evidence>
<dbReference type="Proteomes" id="UP000045541">
    <property type="component" value="Unassembled WGS sequence"/>
</dbReference>
<evidence type="ECO:0000256" key="12">
    <source>
        <dbReference type="ARBA" id="ARBA00070926"/>
    </source>
</evidence>
<protein>
    <recommendedName>
        <fullName evidence="12 13">NH(3)-dependent NAD(+) synthetase</fullName>
        <ecNumber evidence="11 13">6.3.1.5</ecNumber>
    </recommendedName>
</protein>
<dbReference type="EMBL" id="CMWB01000006">
    <property type="protein sequence ID" value="CKI98573.1"/>
    <property type="molecule type" value="Genomic_DNA"/>
</dbReference>
<keyword evidence="6 13" id="KW-0067">ATP-binding</keyword>
<dbReference type="EMBL" id="WNHS01000008">
    <property type="protein sequence ID" value="MTW23918.1"/>
    <property type="molecule type" value="Genomic_DNA"/>
</dbReference>
<evidence type="ECO:0000256" key="2">
    <source>
        <dbReference type="ARBA" id="ARBA00011738"/>
    </source>
</evidence>
<evidence type="ECO:0000313" key="33">
    <source>
        <dbReference type="EMBL" id="VSJ51903.1"/>
    </source>
</evidence>
<dbReference type="GO" id="GO:0009435">
    <property type="term" value="P:NAD+ biosynthetic process"/>
    <property type="evidence" value="ECO:0007669"/>
    <property type="project" value="UniProtKB-UniRule"/>
</dbReference>
<keyword evidence="8 13" id="KW-0520">NAD</keyword>
<dbReference type="Pfam" id="PF02540">
    <property type="entry name" value="NAD_synthase"/>
    <property type="match status" value="1"/>
</dbReference>
<dbReference type="EMBL" id="CKTV01000016">
    <property type="protein sequence ID" value="CJA43117.1"/>
    <property type="molecule type" value="Genomic_DNA"/>
</dbReference>
<dbReference type="Proteomes" id="UP000467349">
    <property type="component" value="Unassembled WGS sequence"/>
</dbReference>
<dbReference type="Proteomes" id="UP000320896">
    <property type="component" value="Unassembled WGS sequence"/>
</dbReference>
<evidence type="ECO:0000313" key="35">
    <source>
        <dbReference type="Proteomes" id="UP000042512"/>
    </source>
</evidence>
<dbReference type="EMBL" id="WNHJ01000003">
    <property type="protein sequence ID" value="MTV62080.1"/>
    <property type="molecule type" value="Genomic_DNA"/>
</dbReference>
<reference evidence="40 41" key="3">
    <citation type="submission" date="2019-04" db="EMBL/GenBank/DDBJ databases">
        <authorList>
            <consortium name="Pathogen Informatics"/>
        </authorList>
    </citation>
    <scope>NUCLEOTIDE SEQUENCE [LARGE SCALE GENOMIC DNA]</scope>
    <source>
        <strain evidence="30">GPS_HK_21-sc-2296565</strain>
        <strain evidence="31 44">GPSC21</strain>
        <strain evidence="32 40">GPSC211</strain>
        <strain evidence="33 41">GPSC38</strain>
    </source>
</reference>
<accession>A0A064BZH5</accession>
<dbReference type="GO" id="GO:0046872">
    <property type="term" value="F:metal ion binding"/>
    <property type="evidence" value="ECO:0007669"/>
    <property type="project" value="UniProtKB-KW"/>
</dbReference>
<dbReference type="PANTHER" id="PTHR23090:SF7">
    <property type="entry name" value="NH(3)-DEPENDENT NAD(+) SYNTHETASE"/>
    <property type="match status" value="1"/>
</dbReference>
<evidence type="ECO:0000313" key="41">
    <source>
        <dbReference type="Proteomes" id="UP000314170"/>
    </source>
</evidence>
<evidence type="ECO:0000313" key="34">
    <source>
        <dbReference type="Proteomes" id="UP000040910"/>
    </source>
</evidence>
<dbReference type="Proteomes" id="UP000290138">
    <property type="component" value="Chromosome"/>
</dbReference>
<evidence type="ECO:0000313" key="20">
    <source>
        <dbReference type="EMBL" id="CKI98573.1"/>
    </source>
</evidence>
<dbReference type="EMBL" id="CQVU01000003">
    <property type="protein sequence ID" value="COA01291.1"/>
    <property type="molecule type" value="Genomic_DNA"/>
</dbReference>
<sequence length="274" mass="30135">MSLQETIIQELGVKPVIDAQEEIRRSIDFLKRYLKKHPFLKTFVLGISGGQDSTLAGRLAQLAMEELRAETGDDSYKFIAVRLPYGVQADEADAQKALAFIQPDVSLVVNIKESADAMTAAVEATGSPVSDFNKGNIKARCRMIAQYALAGSHSGAVIGTDHAAENITGFFTKFGDGGADILPLYRLNKRQGKQLLQKLGAEPALYEKIPTADLEEDKPGLADEVALGVTYAEIDDYLEGKTISPEAQATIENWWHKGQHKRHLPITVFDDFWE</sequence>
<evidence type="ECO:0000313" key="45">
    <source>
        <dbReference type="Proteomes" id="UP000467349"/>
    </source>
</evidence>
<dbReference type="Proteomes" id="UP000490982">
    <property type="component" value="Unassembled WGS sequence"/>
</dbReference>
<evidence type="ECO:0000313" key="38">
    <source>
        <dbReference type="Proteomes" id="UP000045541"/>
    </source>
</evidence>
<evidence type="ECO:0000313" key="30">
    <source>
        <dbReference type="EMBL" id="VFI32473.1"/>
    </source>
</evidence>
<evidence type="ECO:0000256" key="4">
    <source>
        <dbReference type="ARBA" id="ARBA00022723"/>
    </source>
</evidence>
<dbReference type="EMBL" id="CKLF01000010">
    <property type="protein sequence ID" value="CIV21823.1"/>
    <property type="molecule type" value="Genomic_DNA"/>
</dbReference>
<feature type="binding site" evidence="13">
    <location>
        <position position="165"/>
    </location>
    <ligand>
        <name>Mg(2+)</name>
        <dbReference type="ChEBI" id="CHEBI:18420"/>
    </ligand>
</feature>
<dbReference type="SMR" id="A0A064BZH5"/>
<feature type="binding site" evidence="13">
    <location>
        <position position="52"/>
    </location>
    <ligand>
        <name>Mg(2+)</name>
        <dbReference type="ChEBI" id="CHEBI:18420"/>
    </ligand>
</feature>
<dbReference type="EMBL" id="VMWH01000118">
    <property type="protein sequence ID" value="TVW83298.1"/>
    <property type="molecule type" value="Genomic_DNA"/>
</dbReference>
<dbReference type="Proteomes" id="UP000042967">
    <property type="component" value="Unassembled WGS sequence"/>
</dbReference>
<evidence type="ECO:0000313" key="19">
    <source>
        <dbReference type="EMBL" id="CJA43117.1"/>
    </source>
</evidence>
<evidence type="ECO:0000256" key="15">
    <source>
        <dbReference type="RuleBase" id="RU003812"/>
    </source>
</evidence>
<evidence type="ECO:0000256" key="1">
    <source>
        <dbReference type="ARBA" id="ARBA00005859"/>
    </source>
</evidence>
<evidence type="ECO:0000313" key="44">
    <source>
        <dbReference type="Proteomes" id="UP000358702"/>
    </source>
</evidence>
<dbReference type="EMBL" id="CABBZR010000004">
    <property type="protein sequence ID" value="VSJ51903.1"/>
    <property type="molecule type" value="Genomic_DNA"/>
</dbReference>
<reference evidence="45 46" key="5">
    <citation type="submission" date="2019-11" db="EMBL/GenBank/DDBJ databases">
        <title>Growth characteristics of pneumococcus vary with the chemical composition of the capsule and with environmental conditions.</title>
        <authorList>
            <person name="Tothpal A."/>
            <person name="Desobry K."/>
            <person name="Joshi S."/>
            <person name="Wyllie A.L."/>
            <person name="Weinberger D.M."/>
        </authorList>
    </citation>
    <scope>NUCLEOTIDE SEQUENCE [LARGE SCALE GENOMIC DNA]</scope>
    <source>
        <strain evidence="23">Pnumococcus09N</strain>
        <strain evidence="45">pnumococcus09N</strain>
        <strain evidence="47">pnumococcus22F</strain>
        <strain evidence="24">Pnumococcus22F</strain>
        <strain evidence="26">Pnumococcus23A</strain>
        <strain evidence="48">pnumococcus23A</strain>
        <strain evidence="46">pnumococcus35B</strain>
        <strain evidence="25">Pnumococcus35B</strain>
    </source>
</reference>
<evidence type="ECO:0000313" key="31">
    <source>
        <dbReference type="EMBL" id="VKB52906.1"/>
    </source>
</evidence>
<dbReference type="GO" id="GO:0005737">
    <property type="term" value="C:cytoplasm"/>
    <property type="evidence" value="ECO:0007669"/>
    <property type="project" value="InterPro"/>
</dbReference>
<dbReference type="Proteomes" id="UP001184693">
    <property type="component" value="Unassembled WGS sequence"/>
</dbReference>
<dbReference type="Proteomes" id="UP000043005">
    <property type="component" value="Unassembled WGS sequence"/>
</dbReference>
<evidence type="ECO:0000256" key="8">
    <source>
        <dbReference type="ARBA" id="ARBA00023027"/>
    </source>
</evidence>
<keyword evidence="5 13" id="KW-0547">Nucleotide-binding</keyword>
<evidence type="ECO:0000313" key="29">
    <source>
        <dbReference type="EMBL" id="TVX70025.1"/>
    </source>
</evidence>
<evidence type="ECO:0000313" key="32">
    <source>
        <dbReference type="EMBL" id="VNH06007.1"/>
    </source>
</evidence>
<feature type="binding site" description="in other chain" evidence="13">
    <location>
        <position position="173"/>
    </location>
    <ligand>
        <name>deamido-NAD(+)</name>
        <dbReference type="ChEBI" id="CHEBI:58437"/>
        <note>ligand shared between two neighboring subunits</note>
    </ligand>
</feature>
<dbReference type="HAMAP" id="MF_00193">
    <property type="entry name" value="NadE_ammonia_dep"/>
    <property type="match status" value="1"/>
</dbReference>
<keyword evidence="7 13" id="KW-0460">Magnesium</keyword>
<dbReference type="EC" id="6.3.1.5" evidence="11 13"/>
<comment type="pathway">
    <text evidence="13">Cofactor biosynthesis; NAD(+) biosynthesis; NAD(+) from deamido-NAD(+) (ammonia route): step 1/1.</text>
</comment>
<dbReference type="Proteomes" id="UP000314170">
    <property type="component" value="Unassembled WGS sequence"/>
</dbReference>
<evidence type="ECO:0000313" key="23">
    <source>
        <dbReference type="EMBL" id="MTV42328.1"/>
    </source>
</evidence>
<evidence type="ECO:0000256" key="3">
    <source>
        <dbReference type="ARBA" id="ARBA00022598"/>
    </source>
</evidence>
<evidence type="ECO:0000313" key="48">
    <source>
        <dbReference type="Proteomes" id="UP000490982"/>
    </source>
</evidence>
<evidence type="ECO:0000259" key="16">
    <source>
        <dbReference type="Pfam" id="PF02540"/>
    </source>
</evidence>
<evidence type="ECO:0000256" key="5">
    <source>
        <dbReference type="ARBA" id="ARBA00022741"/>
    </source>
</evidence>
<dbReference type="CDD" id="cd00553">
    <property type="entry name" value="NAD_synthase"/>
    <property type="match status" value="1"/>
</dbReference>
<comment type="function">
    <text evidence="10 13">Catalyzes the ATP-dependent amidation of deamido-NAD to form NAD. Uses ammonia as a nitrogen source.</text>
</comment>
<dbReference type="Gene3D" id="3.40.50.620">
    <property type="entry name" value="HUPs"/>
    <property type="match status" value="1"/>
</dbReference>
<evidence type="ECO:0000256" key="10">
    <source>
        <dbReference type="ARBA" id="ARBA00055966"/>
    </source>
</evidence>
<evidence type="ECO:0000313" key="18">
    <source>
        <dbReference type="EMBL" id="CIY72716.1"/>
    </source>
</evidence>
<evidence type="ECO:0000313" key="37">
    <source>
        <dbReference type="Proteomes" id="UP000043005"/>
    </source>
</evidence>
<keyword evidence="3 13" id="KW-0436">Ligase</keyword>
<dbReference type="GO" id="GO:0003952">
    <property type="term" value="F:NAD+ synthase (glutamine-hydrolyzing) activity"/>
    <property type="evidence" value="ECO:0007669"/>
    <property type="project" value="InterPro"/>
</dbReference>
<dbReference type="NCBIfam" id="TIGR00552">
    <property type="entry name" value="nadE"/>
    <property type="match status" value="1"/>
</dbReference>
<evidence type="ECO:0000256" key="6">
    <source>
        <dbReference type="ARBA" id="ARBA00022840"/>
    </source>
</evidence>
<evidence type="ECO:0000313" key="24">
    <source>
        <dbReference type="EMBL" id="MTV62080.1"/>
    </source>
</evidence>
<evidence type="ECO:0000313" key="42">
    <source>
        <dbReference type="Proteomes" id="UP000315060"/>
    </source>
</evidence>